<dbReference type="RefSeq" id="WP_382201841.1">
    <property type="nucleotide sequence ID" value="NZ_JBHTBZ010000041.1"/>
</dbReference>
<comment type="caution">
    <text evidence="1">The sequence shown here is derived from an EMBL/GenBank/DDBJ whole genome shotgun (WGS) entry which is preliminary data.</text>
</comment>
<evidence type="ECO:0000313" key="2">
    <source>
        <dbReference type="Proteomes" id="UP001596457"/>
    </source>
</evidence>
<name>A0ABW2SE95_9BURK</name>
<sequence length="268" mass="31783">MATQTKKTAPTMEHWALLWYQCLSENYDYSIYAIAREKDDAKECKRLEQKFKLIEDIYGDFGKLESWRDGGLDSYWWQEWFKEKKYLFMPDVKAVESDAVQEVENNLLLSVPIQGSLEETVREAQRQIELVYKARTVKEPKPPKYQLRMINGRVAHGYEEVRQAVITSVGKYVYPPNSQDQKSIRTSMLEFLDKHIYELGWTIDAKARQDLSDGEMDNLRYDSFRARINTSRKKFRAFSRNTLRASFPDDRPFDSYVWDRFTNKETLT</sequence>
<evidence type="ECO:0000313" key="1">
    <source>
        <dbReference type="EMBL" id="MFC7461559.1"/>
    </source>
</evidence>
<keyword evidence="2" id="KW-1185">Reference proteome</keyword>
<organism evidence="1 2">
    <name type="scientific">Hydrogenophaga defluvii</name>
    <dbReference type="NCBI Taxonomy" id="249410"/>
    <lineage>
        <taxon>Bacteria</taxon>
        <taxon>Pseudomonadati</taxon>
        <taxon>Pseudomonadota</taxon>
        <taxon>Betaproteobacteria</taxon>
        <taxon>Burkholderiales</taxon>
        <taxon>Comamonadaceae</taxon>
        <taxon>Hydrogenophaga</taxon>
    </lineage>
</organism>
<protein>
    <submittedName>
        <fullName evidence="1">Uncharacterized protein</fullName>
    </submittedName>
</protein>
<proteinExistence type="predicted"/>
<accession>A0ABW2SE95</accession>
<reference evidence="2" key="1">
    <citation type="journal article" date="2019" name="Int. J. Syst. Evol. Microbiol.">
        <title>The Global Catalogue of Microorganisms (GCM) 10K type strain sequencing project: providing services to taxonomists for standard genome sequencing and annotation.</title>
        <authorList>
            <consortium name="The Broad Institute Genomics Platform"/>
            <consortium name="The Broad Institute Genome Sequencing Center for Infectious Disease"/>
            <person name="Wu L."/>
            <person name="Ma J."/>
        </authorList>
    </citation>
    <scope>NUCLEOTIDE SEQUENCE [LARGE SCALE GENOMIC DNA]</scope>
    <source>
        <strain evidence="2">CCUG 53903</strain>
    </source>
</reference>
<gene>
    <name evidence="1" type="ORF">ACFQU0_14090</name>
</gene>
<dbReference type="EMBL" id="JBHTBZ010000041">
    <property type="protein sequence ID" value="MFC7461559.1"/>
    <property type="molecule type" value="Genomic_DNA"/>
</dbReference>
<dbReference type="Proteomes" id="UP001596457">
    <property type="component" value="Unassembled WGS sequence"/>
</dbReference>